<dbReference type="Gene3D" id="3.80.10.10">
    <property type="entry name" value="Ribonuclease Inhibitor"/>
    <property type="match status" value="1"/>
</dbReference>
<evidence type="ECO:0000259" key="7">
    <source>
        <dbReference type="Pfam" id="PF05729"/>
    </source>
</evidence>
<feature type="domain" description="NACHT LRR and PYD" evidence="8">
    <location>
        <begin position="251"/>
        <end position="389"/>
    </location>
</feature>
<dbReference type="Ensembl" id="ENSCCRT00020045644.1">
    <property type="protein sequence ID" value="ENSCCRP00020041819.1"/>
    <property type="gene ID" value="ENSCCRG00020018636.1"/>
</dbReference>
<keyword evidence="6" id="KW-0067">ATP-binding</keyword>
<dbReference type="InterPro" id="IPR001611">
    <property type="entry name" value="Leu-rich_rpt"/>
</dbReference>
<keyword evidence="2" id="KW-0963">Cytoplasm</keyword>
<evidence type="ECO:0000259" key="8">
    <source>
        <dbReference type="Pfam" id="PF17776"/>
    </source>
</evidence>
<evidence type="ECO:0000313" key="10">
    <source>
        <dbReference type="Ensembl" id="ENSCCRP00020041819.1"/>
    </source>
</evidence>
<evidence type="ECO:0000256" key="4">
    <source>
        <dbReference type="ARBA" id="ARBA00022737"/>
    </source>
</evidence>
<dbReference type="GO" id="GO:0005737">
    <property type="term" value="C:cytoplasm"/>
    <property type="evidence" value="ECO:0007669"/>
    <property type="project" value="UniProtKB-SubCell"/>
</dbReference>
<keyword evidence="5" id="KW-0547">Nucleotide-binding</keyword>
<proteinExistence type="predicted"/>
<dbReference type="InterPro" id="IPR027417">
    <property type="entry name" value="P-loop_NTPase"/>
</dbReference>
<dbReference type="InterPro" id="IPR051261">
    <property type="entry name" value="NLR"/>
</dbReference>
<feature type="domain" description="NACHT" evidence="7">
    <location>
        <begin position="16"/>
        <end position="105"/>
    </location>
</feature>
<organism evidence="10 11">
    <name type="scientific">Cyprinus carpio</name>
    <name type="common">Common carp</name>
    <dbReference type="NCBI Taxonomy" id="7962"/>
    <lineage>
        <taxon>Eukaryota</taxon>
        <taxon>Metazoa</taxon>
        <taxon>Chordata</taxon>
        <taxon>Craniata</taxon>
        <taxon>Vertebrata</taxon>
        <taxon>Euteleostomi</taxon>
        <taxon>Actinopterygii</taxon>
        <taxon>Neopterygii</taxon>
        <taxon>Teleostei</taxon>
        <taxon>Ostariophysi</taxon>
        <taxon>Cypriniformes</taxon>
        <taxon>Cyprinidae</taxon>
        <taxon>Cyprininae</taxon>
        <taxon>Cyprinus</taxon>
    </lineage>
</organism>
<dbReference type="Pfam" id="PF17776">
    <property type="entry name" value="NLRC4_HD2"/>
    <property type="match status" value="1"/>
</dbReference>
<keyword evidence="4" id="KW-0677">Repeat</keyword>
<dbReference type="PANTHER" id="PTHR24106">
    <property type="entry name" value="NACHT, LRR AND CARD DOMAINS-CONTAINING"/>
    <property type="match status" value="1"/>
</dbReference>
<dbReference type="Proteomes" id="UP000694701">
    <property type="component" value="Unplaced"/>
</dbReference>
<evidence type="ECO:0000256" key="5">
    <source>
        <dbReference type="ARBA" id="ARBA00022741"/>
    </source>
</evidence>
<evidence type="ECO:0000256" key="6">
    <source>
        <dbReference type="ARBA" id="ARBA00022840"/>
    </source>
</evidence>
<evidence type="ECO:0000259" key="9">
    <source>
        <dbReference type="Pfam" id="PF17779"/>
    </source>
</evidence>
<keyword evidence="3" id="KW-0433">Leucine-rich repeat</keyword>
<dbReference type="Gene3D" id="3.40.50.300">
    <property type="entry name" value="P-loop containing nucleotide triphosphate hydrolases"/>
    <property type="match status" value="1"/>
</dbReference>
<accession>A0A8C2EIS2</accession>
<dbReference type="InterPro" id="IPR041075">
    <property type="entry name" value="NOD1/2_WH"/>
</dbReference>
<dbReference type="InterPro" id="IPR007111">
    <property type="entry name" value="NACHT_NTPase"/>
</dbReference>
<dbReference type="Pfam" id="PF17779">
    <property type="entry name" value="WHD_NOD2"/>
    <property type="match status" value="1"/>
</dbReference>
<dbReference type="SMART" id="SM00368">
    <property type="entry name" value="LRR_RI"/>
    <property type="match status" value="5"/>
</dbReference>
<dbReference type="FunFam" id="3.80.10.10:FF:000100">
    <property type="entry name" value="Si:dkey-11n14.1"/>
    <property type="match status" value="1"/>
</dbReference>
<sequence length="638" mass="72950">MKDLETRQIYKSCTLAFIFDGLDESRLTLDFDNGMVTSVEERSSVDELFASLVNGTLLPSALVWVTSRPAAANQIPPEYVGLFTEVRGFTDQQKEEYFRKRIKDETQASRMFSHIKKSRSLYIMCYIPVFCWITATVLQDIPIGNNAEDINTTLTEMYIHFLLIQMNMKNQKYDRKKQREHTKLLDSNKTMILKLAKLAFEQLKKENIVFYEENLKACGIDVSDFESTGMLTEIFQQEAGLHEVKVFCFVHLSVQEFLAAVHVFLCYLNKNMRELWFFFEDSQTTAMQKLQFFFRNLKFHDLTKRATDKAMQSKRGHLDLFLRFLMGISLESSQNLLKGLITHTKDTTESITQTTEYIKNLQKQDISDETSVNLFYCLLELKNNSLYEEIQSYLSSDEHPGRDLSSSMCTVLTYILLMSEKELDEFNPKSFTSKQADYKRLIPAVRCCRKALFDSCRLDETCCETVSSALQSPNCHLTELDLSNNHLLDSGVRLLSDGLKSSHCQLNILRLCGCNLTARSCESLSSALQSSNSHLNVLDLSNNDLQDLGVRLLSEGQKSPNSKLEILRLSGCMVTEEGCCYVSSALTSHPSCLRELDLSYNHLGDSGVKLLSEKLKDPNCSLDKFKYVEQEEVLVFIV</sequence>
<comment type="subcellular location">
    <subcellularLocation>
        <location evidence="1">Cytoplasm</location>
    </subcellularLocation>
</comment>
<dbReference type="SUPFAM" id="SSF52047">
    <property type="entry name" value="RNI-like"/>
    <property type="match status" value="1"/>
</dbReference>
<dbReference type="GO" id="GO:0005524">
    <property type="term" value="F:ATP binding"/>
    <property type="evidence" value="ECO:0007669"/>
    <property type="project" value="UniProtKB-KW"/>
</dbReference>
<dbReference type="Pfam" id="PF13516">
    <property type="entry name" value="LRR_6"/>
    <property type="match status" value="3"/>
</dbReference>
<evidence type="ECO:0000256" key="2">
    <source>
        <dbReference type="ARBA" id="ARBA00022490"/>
    </source>
</evidence>
<dbReference type="AlphaFoldDB" id="A0A8C2EIS2"/>
<evidence type="ECO:0000256" key="3">
    <source>
        <dbReference type="ARBA" id="ARBA00022614"/>
    </source>
</evidence>
<dbReference type="InterPro" id="IPR041267">
    <property type="entry name" value="NLRP_HD2"/>
</dbReference>
<evidence type="ECO:0000256" key="1">
    <source>
        <dbReference type="ARBA" id="ARBA00004496"/>
    </source>
</evidence>
<evidence type="ECO:0000313" key="11">
    <source>
        <dbReference type="Proteomes" id="UP000694701"/>
    </source>
</evidence>
<feature type="domain" description="NOD1/2 winged helix" evidence="9">
    <location>
        <begin position="191"/>
        <end position="249"/>
    </location>
</feature>
<dbReference type="Pfam" id="PF05729">
    <property type="entry name" value="NACHT"/>
    <property type="match status" value="1"/>
</dbReference>
<name>A0A8C2EIS2_CYPCA</name>
<reference evidence="10" key="1">
    <citation type="submission" date="2025-08" db="UniProtKB">
        <authorList>
            <consortium name="Ensembl"/>
        </authorList>
    </citation>
    <scope>IDENTIFICATION</scope>
</reference>
<protein>
    <submittedName>
        <fullName evidence="10">Uncharacterized protein</fullName>
    </submittedName>
</protein>
<dbReference type="InterPro" id="IPR032675">
    <property type="entry name" value="LRR_dom_sf"/>
</dbReference>